<keyword evidence="5" id="KW-1185">Reference proteome</keyword>
<dbReference type="OrthoDB" id="1926212at2759"/>
<evidence type="ECO:0000313" key="4">
    <source>
        <dbReference type="EMBL" id="KAJ1920929.1"/>
    </source>
</evidence>
<feature type="repeat" description="TPR" evidence="3">
    <location>
        <begin position="73"/>
        <end position="106"/>
    </location>
</feature>
<dbReference type="Pfam" id="PF13431">
    <property type="entry name" value="TPR_17"/>
    <property type="match status" value="1"/>
</dbReference>
<proteinExistence type="predicted"/>
<dbReference type="Proteomes" id="UP001150538">
    <property type="component" value="Unassembled WGS sequence"/>
</dbReference>
<dbReference type="Pfam" id="PF07719">
    <property type="entry name" value="TPR_2"/>
    <property type="match status" value="1"/>
</dbReference>
<evidence type="ECO:0000256" key="2">
    <source>
        <dbReference type="ARBA" id="ARBA00022803"/>
    </source>
</evidence>
<dbReference type="InterPro" id="IPR013105">
    <property type="entry name" value="TPR_2"/>
</dbReference>
<dbReference type="InterPro" id="IPR051012">
    <property type="entry name" value="CellSynth/LPSAsmb/PSIAsmb"/>
</dbReference>
<organism evidence="4 5">
    <name type="scientific">Mycoemilia scoparia</name>
    <dbReference type="NCBI Taxonomy" id="417184"/>
    <lineage>
        <taxon>Eukaryota</taxon>
        <taxon>Fungi</taxon>
        <taxon>Fungi incertae sedis</taxon>
        <taxon>Zoopagomycota</taxon>
        <taxon>Kickxellomycotina</taxon>
        <taxon>Kickxellomycetes</taxon>
        <taxon>Kickxellales</taxon>
        <taxon>Kickxellaceae</taxon>
        <taxon>Mycoemilia</taxon>
    </lineage>
</organism>
<evidence type="ECO:0000256" key="1">
    <source>
        <dbReference type="ARBA" id="ARBA00022737"/>
    </source>
</evidence>
<dbReference type="EMBL" id="JANBPU010000008">
    <property type="protein sequence ID" value="KAJ1920929.1"/>
    <property type="molecule type" value="Genomic_DNA"/>
</dbReference>
<keyword evidence="2 3" id="KW-0802">TPR repeat</keyword>
<evidence type="ECO:0000313" key="5">
    <source>
        <dbReference type="Proteomes" id="UP001150538"/>
    </source>
</evidence>
<dbReference type="Gene3D" id="1.25.40.10">
    <property type="entry name" value="Tetratricopeptide repeat domain"/>
    <property type="match status" value="1"/>
</dbReference>
<accession>A0A9W8DVY5</accession>
<dbReference type="SMART" id="SM00028">
    <property type="entry name" value="TPR"/>
    <property type="match status" value="3"/>
</dbReference>
<protein>
    <recommendedName>
        <fullName evidence="6">Tetratricopeptide repeat protein</fullName>
    </recommendedName>
</protein>
<dbReference type="AlphaFoldDB" id="A0A9W8DVY5"/>
<dbReference type="PROSITE" id="PS50005">
    <property type="entry name" value="TPR"/>
    <property type="match status" value="1"/>
</dbReference>
<comment type="caution">
    <text evidence="4">The sequence shown here is derived from an EMBL/GenBank/DDBJ whole genome shotgun (WGS) entry which is preliminary data.</text>
</comment>
<dbReference type="SUPFAM" id="SSF48452">
    <property type="entry name" value="TPR-like"/>
    <property type="match status" value="1"/>
</dbReference>
<dbReference type="InterPro" id="IPR006597">
    <property type="entry name" value="Sel1-like"/>
</dbReference>
<dbReference type="Pfam" id="PF08238">
    <property type="entry name" value="Sel1"/>
    <property type="match status" value="1"/>
</dbReference>
<dbReference type="InterPro" id="IPR011990">
    <property type="entry name" value="TPR-like_helical_dom_sf"/>
</dbReference>
<dbReference type="InterPro" id="IPR019734">
    <property type="entry name" value="TPR_rpt"/>
</dbReference>
<reference evidence="4" key="1">
    <citation type="submission" date="2022-07" db="EMBL/GenBank/DDBJ databases">
        <title>Phylogenomic reconstructions and comparative analyses of Kickxellomycotina fungi.</title>
        <authorList>
            <person name="Reynolds N.K."/>
            <person name="Stajich J.E."/>
            <person name="Barry K."/>
            <person name="Grigoriev I.V."/>
            <person name="Crous P."/>
            <person name="Smith M.E."/>
        </authorList>
    </citation>
    <scope>NUCLEOTIDE SEQUENCE</scope>
    <source>
        <strain evidence="4">NBRC 100468</strain>
    </source>
</reference>
<sequence length="193" mass="21431">MKVCGSLLQTFNREFSTSRTIKAIPSDSVSAYQSDPQLKQILRDASSCLERGDLQSAIQFYQKAAELDHTNRGSYIYNIAVCYYQLGKVDVAISKWEESLKIDPGKPDTLVNLGNIYVVVKKDANKAIEYFQKAIELAPNDGEIAFNYACTLEAVGKLGDAAKNYEVAHKNGIEKAGTNLRNVMAKILKEKLK</sequence>
<dbReference type="PROSITE" id="PS50293">
    <property type="entry name" value="TPR_REGION"/>
    <property type="match status" value="1"/>
</dbReference>
<dbReference type="PANTHER" id="PTHR45586:SF1">
    <property type="entry name" value="LIPOPOLYSACCHARIDE ASSEMBLY PROTEIN B"/>
    <property type="match status" value="1"/>
</dbReference>
<gene>
    <name evidence="4" type="ORF">H4219_000982</name>
</gene>
<name>A0A9W8DVY5_9FUNG</name>
<dbReference type="PANTHER" id="PTHR45586">
    <property type="entry name" value="TPR REPEAT-CONTAINING PROTEIN PA4667"/>
    <property type="match status" value="1"/>
</dbReference>
<evidence type="ECO:0000256" key="3">
    <source>
        <dbReference type="PROSITE-ProRule" id="PRU00339"/>
    </source>
</evidence>
<evidence type="ECO:0008006" key="6">
    <source>
        <dbReference type="Google" id="ProtNLM"/>
    </source>
</evidence>
<keyword evidence="1" id="KW-0677">Repeat</keyword>